<protein>
    <recommendedName>
        <fullName evidence="2">DUF4124 domain-containing protein</fullName>
    </recommendedName>
</protein>
<keyword evidence="1" id="KW-0732">Signal</keyword>
<proteinExistence type="predicted"/>
<evidence type="ECO:0000259" key="2">
    <source>
        <dbReference type="Pfam" id="PF13511"/>
    </source>
</evidence>
<reference evidence="3 4" key="1">
    <citation type="submission" date="2015-03" db="EMBL/GenBank/DDBJ databases">
        <authorList>
            <person name="Krishnan R."/>
            <person name="Midha S."/>
            <person name="Patil P.B."/>
            <person name="Rameshkumar N."/>
        </authorList>
    </citation>
    <scope>NUCLEOTIDE SEQUENCE [LARGE SCALE GENOMIC DNA]</scope>
    <source>
        <strain evidence="3 4">L1E11</strain>
    </source>
</reference>
<evidence type="ECO:0000256" key="1">
    <source>
        <dbReference type="SAM" id="SignalP"/>
    </source>
</evidence>
<dbReference type="InterPro" id="IPR025392">
    <property type="entry name" value="DUF4124"/>
</dbReference>
<evidence type="ECO:0000313" key="3">
    <source>
        <dbReference type="EMBL" id="PXF29039.1"/>
    </source>
</evidence>
<dbReference type="Proteomes" id="UP000248090">
    <property type="component" value="Unassembled WGS sequence"/>
</dbReference>
<accession>A0ABX5LS94</accession>
<comment type="caution">
    <text evidence="3">The sequence shown here is derived from an EMBL/GenBank/DDBJ whole genome shotgun (WGS) entry which is preliminary data.</text>
</comment>
<sequence>MNIMRFTLAALLALAALPPAHADIYFCLVNGVKTYSDQPCGEVEKVMPSTVQPGVVVNETPVPEEQGMVYGYQVLPDNHSSTTRSRHRSTLKYTEPEMRSYAEFSRVVEGMTPALVRRAWGKPDRSTGTHWVYLNMRGDVYREVFFSGGRVSSFSE</sequence>
<dbReference type="EMBL" id="LAPT01000129">
    <property type="protein sequence ID" value="PXF29039.1"/>
    <property type="molecule type" value="Genomic_DNA"/>
</dbReference>
<organism evidence="3 4">
    <name type="scientific">Pokkaliibacter plantistimulans</name>
    <dbReference type="NCBI Taxonomy" id="1635171"/>
    <lineage>
        <taxon>Bacteria</taxon>
        <taxon>Pseudomonadati</taxon>
        <taxon>Pseudomonadota</taxon>
        <taxon>Gammaproteobacteria</taxon>
        <taxon>Oceanospirillales</taxon>
        <taxon>Balneatrichaceae</taxon>
        <taxon>Pokkaliibacter</taxon>
    </lineage>
</organism>
<gene>
    <name evidence="3" type="ORF">WH50_22995</name>
</gene>
<feature type="chain" id="PRO_5046562249" description="DUF4124 domain-containing protein" evidence="1">
    <location>
        <begin position="23"/>
        <end position="156"/>
    </location>
</feature>
<evidence type="ECO:0000313" key="4">
    <source>
        <dbReference type="Proteomes" id="UP000248090"/>
    </source>
</evidence>
<feature type="signal peptide" evidence="1">
    <location>
        <begin position="1"/>
        <end position="22"/>
    </location>
</feature>
<keyword evidence="4" id="KW-1185">Reference proteome</keyword>
<dbReference type="Pfam" id="PF13511">
    <property type="entry name" value="DUF4124"/>
    <property type="match status" value="1"/>
</dbReference>
<name>A0ABX5LS94_9GAMM</name>
<feature type="domain" description="DUF4124" evidence="2">
    <location>
        <begin position="11"/>
        <end position="57"/>
    </location>
</feature>